<proteinExistence type="inferred from homology"/>
<dbReference type="InterPro" id="IPR000718">
    <property type="entry name" value="Peptidase_M13"/>
</dbReference>
<dbReference type="Pfam" id="PF05649">
    <property type="entry name" value="Peptidase_M13_N"/>
    <property type="match status" value="1"/>
</dbReference>
<keyword evidence="12" id="KW-1185">Reference proteome</keyword>
<reference evidence="11" key="1">
    <citation type="submission" date="2022-11" db="EMBL/GenBank/DDBJ databases">
        <authorList>
            <person name="Kikuchi T."/>
        </authorList>
    </citation>
    <scope>NUCLEOTIDE SEQUENCE</scope>
    <source>
        <strain evidence="11">PS1010</strain>
    </source>
</reference>
<evidence type="ECO:0000256" key="6">
    <source>
        <dbReference type="ARBA" id="ARBA00022833"/>
    </source>
</evidence>
<dbReference type="EMBL" id="CANHGI010000005">
    <property type="protein sequence ID" value="CAI5452147.1"/>
    <property type="molecule type" value="Genomic_DNA"/>
</dbReference>
<dbReference type="Proteomes" id="UP001152747">
    <property type="component" value="Unassembled WGS sequence"/>
</dbReference>
<dbReference type="Gene3D" id="1.10.1380.10">
    <property type="entry name" value="Neutral endopeptidase , domain2"/>
    <property type="match status" value="1"/>
</dbReference>
<evidence type="ECO:0000256" key="5">
    <source>
        <dbReference type="ARBA" id="ARBA00022801"/>
    </source>
</evidence>
<dbReference type="PANTHER" id="PTHR11733">
    <property type="entry name" value="ZINC METALLOPROTEASE FAMILY M13 NEPRILYSIN-RELATED"/>
    <property type="match status" value="1"/>
</dbReference>
<comment type="caution">
    <text evidence="11">The sequence shown here is derived from an EMBL/GenBank/DDBJ whole genome shotgun (WGS) entry which is preliminary data.</text>
</comment>
<keyword evidence="7" id="KW-0482">Metalloprotease</keyword>
<gene>
    <name evidence="11" type="ORF">CAMP_LOCUS14784</name>
</gene>
<dbReference type="AlphaFoldDB" id="A0A9P1IVT0"/>
<dbReference type="InterPro" id="IPR018497">
    <property type="entry name" value="Peptidase_M13_C"/>
</dbReference>
<evidence type="ECO:0008006" key="13">
    <source>
        <dbReference type="Google" id="ProtNLM"/>
    </source>
</evidence>
<dbReference type="InterPro" id="IPR008753">
    <property type="entry name" value="Peptidase_M13_N"/>
</dbReference>
<dbReference type="PANTHER" id="PTHR11733:SF167">
    <property type="entry name" value="FI17812P1-RELATED"/>
    <property type="match status" value="1"/>
</dbReference>
<evidence type="ECO:0000259" key="9">
    <source>
        <dbReference type="Pfam" id="PF01431"/>
    </source>
</evidence>
<dbReference type="CDD" id="cd08662">
    <property type="entry name" value="M13"/>
    <property type="match status" value="1"/>
</dbReference>
<feature type="domain" description="Peptidase M13 N-terminal" evidence="10">
    <location>
        <begin position="98"/>
        <end position="479"/>
    </location>
</feature>
<evidence type="ECO:0000256" key="1">
    <source>
        <dbReference type="ARBA" id="ARBA00001947"/>
    </source>
</evidence>
<evidence type="ECO:0000256" key="4">
    <source>
        <dbReference type="ARBA" id="ARBA00022723"/>
    </source>
</evidence>
<feature type="domain" description="Peptidase M13 C-terminal" evidence="9">
    <location>
        <begin position="541"/>
        <end position="746"/>
    </location>
</feature>
<evidence type="ECO:0000313" key="11">
    <source>
        <dbReference type="EMBL" id="CAI5452147.1"/>
    </source>
</evidence>
<dbReference type="Pfam" id="PF01431">
    <property type="entry name" value="Peptidase_M13"/>
    <property type="match status" value="1"/>
</dbReference>
<dbReference type="GO" id="GO:0005886">
    <property type="term" value="C:plasma membrane"/>
    <property type="evidence" value="ECO:0007669"/>
    <property type="project" value="TreeGrafter"/>
</dbReference>
<evidence type="ECO:0000313" key="12">
    <source>
        <dbReference type="Proteomes" id="UP001152747"/>
    </source>
</evidence>
<name>A0A9P1IVT0_9PELO</name>
<protein>
    <recommendedName>
        <fullName evidence="13">Peptidase M13 C-terminal domain-containing protein</fullName>
    </recommendedName>
</protein>
<accession>A0A9P1IVT0</accession>
<dbReference type="PROSITE" id="PS51885">
    <property type="entry name" value="NEPRILYSIN"/>
    <property type="match status" value="1"/>
</dbReference>
<dbReference type="InterPro" id="IPR024079">
    <property type="entry name" value="MetalloPept_cat_dom_sf"/>
</dbReference>
<evidence type="ECO:0000256" key="7">
    <source>
        <dbReference type="ARBA" id="ARBA00023049"/>
    </source>
</evidence>
<keyword evidence="6" id="KW-0862">Zinc</keyword>
<sequence length="747" mass="86678">MFPVFLLIFLLIFGGKCQNVQIDLNSILEGINFRSDNVSFHFKNLNVQNGKIEFDEMSINGNSIVEEEHQKEITSTPKNEYIFEYPELAEMLDNDIDPCDDFYEHVCHRWIDSNNISDDETSVGHMDLLTQRVHSQIQEILESDYTLDTTEEQKTVHKFYGKCMKHKKSPDNKAYEMLLLQLAKVHGLKKNSTLTDWMIEFRPMNFFVDLSVGINEYNSSLRVLQIMPSHPTLSHNAYSKREYRHEYLAMRQFLGQLLDLIQADDVDGKVFGGKAEEYEARIEAFFEVDKQLAQIAYFDQYNKTTTMSTFSDLNSLFTSLEWDRYFSSFKDSKLLDLLKTIEIQIIDEEGLMRIDKMLKTINQTTLEYYLDWEAIMYFGEFFDYRYQEVMQGYNVAVSGAKTQSKEKDCMSTTSTIFYDLVAQIYVQKYFPTSTRQEVTEMVTNIVESFENMLINNTWMDKSTKSAALEKLHSMKKFIGLNDQIFNTTWIAKKYEKLSLEENDTYYTSMLKIQQWTQNVILSRLNTTRSIQEFEFPSTDVNAFYDPTSNSIALTAAILQSPYFNLSLPSSINYGAIGIAIGHEITHGFDISGADYDKLGNRKNWWDTTTMKTFMNLSKCFIDQYSNITVDTTNLTIDGRLTLNENIADNGGIRAAIQAFKKLPPPTNLEKIRGLETKSPLQLFFISNAYVWCSKIRPQQILSRLYSDVHSPEKWRINTVFSNQPEFAEAFQCKLGSNMNPVKKCKVW</sequence>
<dbReference type="GO" id="GO:0046872">
    <property type="term" value="F:metal ion binding"/>
    <property type="evidence" value="ECO:0007669"/>
    <property type="project" value="UniProtKB-KW"/>
</dbReference>
<dbReference type="SUPFAM" id="SSF55486">
    <property type="entry name" value="Metalloproteases ('zincins'), catalytic domain"/>
    <property type="match status" value="1"/>
</dbReference>
<dbReference type="PRINTS" id="PR00786">
    <property type="entry name" value="NEPRILYSIN"/>
</dbReference>
<organism evidence="11 12">
    <name type="scientific">Caenorhabditis angaria</name>
    <dbReference type="NCBI Taxonomy" id="860376"/>
    <lineage>
        <taxon>Eukaryota</taxon>
        <taxon>Metazoa</taxon>
        <taxon>Ecdysozoa</taxon>
        <taxon>Nematoda</taxon>
        <taxon>Chromadorea</taxon>
        <taxon>Rhabditida</taxon>
        <taxon>Rhabditina</taxon>
        <taxon>Rhabditomorpha</taxon>
        <taxon>Rhabditoidea</taxon>
        <taxon>Rhabditidae</taxon>
        <taxon>Peloderinae</taxon>
        <taxon>Caenorhabditis</taxon>
    </lineage>
</organism>
<keyword evidence="3" id="KW-0645">Protease</keyword>
<evidence type="ECO:0000256" key="2">
    <source>
        <dbReference type="ARBA" id="ARBA00007357"/>
    </source>
</evidence>
<keyword evidence="5" id="KW-0378">Hydrolase</keyword>
<comment type="similarity">
    <text evidence="2">Belongs to the peptidase M13 family.</text>
</comment>
<dbReference type="OrthoDB" id="6475849at2759"/>
<dbReference type="GO" id="GO:0004222">
    <property type="term" value="F:metalloendopeptidase activity"/>
    <property type="evidence" value="ECO:0007669"/>
    <property type="project" value="InterPro"/>
</dbReference>
<evidence type="ECO:0000256" key="8">
    <source>
        <dbReference type="SAM" id="SignalP"/>
    </source>
</evidence>
<evidence type="ECO:0000259" key="10">
    <source>
        <dbReference type="Pfam" id="PF05649"/>
    </source>
</evidence>
<keyword evidence="4" id="KW-0479">Metal-binding</keyword>
<dbReference type="InterPro" id="IPR042089">
    <property type="entry name" value="Peptidase_M13_dom_2"/>
</dbReference>
<dbReference type="Gene3D" id="3.40.390.10">
    <property type="entry name" value="Collagenase (Catalytic Domain)"/>
    <property type="match status" value="1"/>
</dbReference>
<feature type="signal peptide" evidence="8">
    <location>
        <begin position="1"/>
        <end position="17"/>
    </location>
</feature>
<dbReference type="GO" id="GO:0016485">
    <property type="term" value="P:protein processing"/>
    <property type="evidence" value="ECO:0007669"/>
    <property type="project" value="TreeGrafter"/>
</dbReference>
<keyword evidence="8" id="KW-0732">Signal</keyword>
<feature type="chain" id="PRO_5040269081" description="Peptidase M13 C-terminal domain-containing protein" evidence="8">
    <location>
        <begin position="18"/>
        <end position="747"/>
    </location>
</feature>
<comment type="cofactor">
    <cofactor evidence="1">
        <name>Zn(2+)</name>
        <dbReference type="ChEBI" id="CHEBI:29105"/>
    </cofactor>
</comment>
<evidence type="ECO:0000256" key="3">
    <source>
        <dbReference type="ARBA" id="ARBA00022670"/>
    </source>
</evidence>